<protein>
    <recommendedName>
        <fullName evidence="6">SWIM-type domain-containing protein</fullName>
    </recommendedName>
</protein>
<dbReference type="PROSITE" id="PS50966">
    <property type="entry name" value="ZF_SWIM"/>
    <property type="match status" value="1"/>
</dbReference>
<feature type="region of interest" description="Disordered" evidence="5">
    <location>
        <begin position="417"/>
        <end position="437"/>
    </location>
</feature>
<keyword evidence="3" id="KW-0862">Zinc</keyword>
<dbReference type="AlphaFoldDB" id="A0ABD2YTZ4"/>
<organism evidence="7 8">
    <name type="scientific">Cinchona calisaya</name>
    <dbReference type="NCBI Taxonomy" id="153742"/>
    <lineage>
        <taxon>Eukaryota</taxon>
        <taxon>Viridiplantae</taxon>
        <taxon>Streptophyta</taxon>
        <taxon>Embryophyta</taxon>
        <taxon>Tracheophyta</taxon>
        <taxon>Spermatophyta</taxon>
        <taxon>Magnoliopsida</taxon>
        <taxon>eudicotyledons</taxon>
        <taxon>Gunneridae</taxon>
        <taxon>Pentapetalae</taxon>
        <taxon>asterids</taxon>
        <taxon>lamiids</taxon>
        <taxon>Gentianales</taxon>
        <taxon>Rubiaceae</taxon>
        <taxon>Cinchonoideae</taxon>
        <taxon>Cinchoneae</taxon>
        <taxon>Cinchona</taxon>
    </lineage>
</organism>
<feature type="domain" description="SWIM-type" evidence="6">
    <location>
        <begin position="289"/>
        <end position="321"/>
    </location>
</feature>
<evidence type="ECO:0000256" key="1">
    <source>
        <dbReference type="ARBA" id="ARBA00022723"/>
    </source>
</evidence>
<evidence type="ECO:0000256" key="3">
    <source>
        <dbReference type="ARBA" id="ARBA00022833"/>
    </source>
</evidence>
<feature type="compositionally biased region" description="Low complexity" evidence="5">
    <location>
        <begin position="22"/>
        <end position="65"/>
    </location>
</feature>
<evidence type="ECO:0000256" key="5">
    <source>
        <dbReference type="SAM" id="MobiDB-lite"/>
    </source>
</evidence>
<feature type="region of interest" description="Disordered" evidence="5">
    <location>
        <begin position="22"/>
        <end position="69"/>
    </location>
</feature>
<keyword evidence="1" id="KW-0479">Metal-binding</keyword>
<keyword evidence="8" id="KW-1185">Reference proteome</keyword>
<evidence type="ECO:0000256" key="2">
    <source>
        <dbReference type="ARBA" id="ARBA00022771"/>
    </source>
</evidence>
<feature type="compositionally biased region" description="Polar residues" evidence="5">
    <location>
        <begin position="417"/>
        <end position="434"/>
    </location>
</feature>
<dbReference type="Proteomes" id="UP001630127">
    <property type="component" value="Unassembled WGS sequence"/>
</dbReference>
<sequence length="539" mass="61054">MFEMNMGHQTIHIYFGEDVNEAANGNNDGENVNGSNDDENLNGNNDGEDANGNNNGEHVNGNNDGLNENYQDEEGELEVDSDFEYFLDGDTLSDGCDPLDEKEIVKKAKEQWERPPNYVEVRNFKQTIKDKFNINVSDNQLYRASPKQLGPYKLMAVVARDANNQMFPLAMALVESECKDSWGCVEELFPGVEHRYYVRHNYANFKLRFKEKQLRDIMWAAARAYVPDKFEEYIRQIFHEKRLWISKVKSRICPRIIEKLEDYKFKVPFFDSLEAGRGVWEVTELRKTYVVALNENSCSCNEWNLTGIPCVHATTAIVNGNNEPSEFVNDFYTVDSYKITYQHMIMLVPYDSLWVDSKSHPIGPPYNKKSTCHCGHTDHNVRACKLPGCLYLRKRKRVINQEQGAENLNSQEQAISSNTTFQNPSSITANQPPSRTFEIGSSVGAEIGAELGVELGAEVLNLDHIVALIPPNNMQKHPSPTKMWTTGSSTAHNSTLTSNVNPVRKGVGHEESRATSISSIGPVGRWEVLKIQLYLECNC</sequence>
<dbReference type="Pfam" id="PF04434">
    <property type="entry name" value="SWIM"/>
    <property type="match status" value="1"/>
</dbReference>
<feature type="region of interest" description="Disordered" evidence="5">
    <location>
        <begin position="473"/>
        <end position="510"/>
    </location>
</feature>
<evidence type="ECO:0000259" key="6">
    <source>
        <dbReference type="PROSITE" id="PS50966"/>
    </source>
</evidence>
<dbReference type="InterPro" id="IPR007527">
    <property type="entry name" value="Znf_SWIM"/>
</dbReference>
<dbReference type="PANTHER" id="PTHR31973">
    <property type="entry name" value="POLYPROTEIN, PUTATIVE-RELATED"/>
    <property type="match status" value="1"/>
</dbReference>
<comment type="caution">
    <text evidence="7">The sequence shown here is derived from an EMBL/GenBank/DDBJ whole genome shotgun (WGS) entry which is preliminary data.</text>
</comment>
<accession>A0ABD2YTZ4</accession>
<proteinExistence type="predicted"/>
<dbReference type="PANTHER" id="PTHR31973:SF187">
    <property type="entry name" value="MUTATOR TRANSPOSASE MUDRA PROTEIN"/>
    <property type="match status" value="1"/>
</dbReference>
<evidence type="ECO:0000313" key="7">
    <source>
        <dbReference type="EMBL" id="KAL3509707.1"/>
    </source>
</evidence>
<keyword evidence="2 4" id="KW-0863">Zinc-finger</keyword>
<dbReference type="SMART" id="SM00575">
    <property type="entry name" value="ZnF_PMZ"/>
    <property type="match status" value="1"/>
</dbReference>
<dbReference type="EMBL" id="JBJUIK010000012">
    <property type="protein sequence ID" value="KAL3509707.1"/>
    <property type="molecule type" value="Genomic_DNA"/>
</dbReference>
<reference evidence="7 8" key="1">
    <citation type="submission" date="2024-11" db="EMBL/GenBank/DDBJ databases">
        <title>A near-complete genome assembly of Cinchona calisaya.</title>
        <authorList>
            <person name="Lian D.C."/>
            <person name="Zhao X.W."/>
            <person name="Wei L."/>
        </authorList>
    </citation>
    <scope>NUCLEOTIDE SEQUENCE [LARGE SCALE GENOMIC DNA]</scope>
    <source>
        <tissue evidence="7">Nenye</tissue>
    </source>
</reference>
<gene>
    <name evidence="7" type="ORF">ACH5RR_029108</name>
</gene>
<dbReference type="GO" id="GO:0008270">
    <property type="term" value="F:zinc ion binding"/>
    <property type="evidence" value="ECO:0007669"/>
    <property type="project" value="UniProtKB-KW"/>
</dbReference>
<name>A0ABD2YTZ4_9GENT</name>
<feature type="compositionally biased region" description="Polar residues" evidence="5">
    <location>
        <begin position="473"/>
        <end position="501"/>
    </location>
</feature>
<evidence type="ECO:0000313" key="8">
    <source>
        <dbReference type="Proteomes" id="UP001630127"/>
    </source>
</evidence>
<evidence type="ECO:0000256" key="4">
    <source>
        <dbReference type="PROSITE-ProRule" id="PRU00325"/>
    </source>
</evidence>
<dbReference type="InterPro" id="IPR006564">
    <property type="entry name" value="Znf_PMZ"/>
</dbReference>